<accession>V8N545</accession>
<feature type="non-terminal residue" evidence="2">
    <location>
        <position position="175"/>
    </location>
</feature>
<organism evidence="2 3">
    <name type="scientific">Ophiophagus hannah</name>
    <name type="common">King cobra</name>
    <name type="synonym">Naja hannah</name>
    <dbReference type="NCBI Taxonomy" id="8665"/>
    <lineage>
        <taxon>Eukaryota</taxon>
        <taxon>Metazoa</taxon>
        <taxon>Chordata</taxon>
        <taxon>Craniata</taxon>
        <taxon>Vertebrata</taxon>
        <taxon>Euteleostomi</taxon>
        <taxon>Lepidosauria</taxon>
        <taxon>Squamata</taxon>
        <taxon>Bifurcata</taxon>
        <taxon>Unidentata</taxon>
        <taxon>Episquamata</taxon>
        <taxon>Toxicofera</taxon>
        <taxon>Serpentes</taxon>
        <taxon>Colubroidea</taxon>
        <taxon>Elapidae</taxon>
        <taxon>Elapinae</taxon>
        <taxon>Ophiophagus</taxon>
    </lineage>
</organism>
<gene>
    <name evidence="2" type="ORF">L345_17616</name>
</gene>
<sequence length="175" mass="20447">EEKEKEEKKEEEEEKRKEGRRKRRTRRRGERRRRRRRGGEEKKEKEEEEEKKMRRRRSKKEEEGGGREGEGGGEVSSGRCKSAGMLQRPPHLRRCLFPVILKAKAPPQRSPHPTPHCSVSCLRLPTLPYIDRRLASFPAHLGIGLVTFRKDEHPDSLSYDHFACGYVGILGCFLF</sequence>
<feature type="region of interest" description="Disordered" evidence="1">
    <location>
        <begin position="1"/>
        <end position="85"/>
    </location>
</feature>
<keyword evidence="3" id="KW-1185">Reference proteome</keyword>
<evidence type="ECO:0000313" key="2">
    <source>
        <dbReference type="EMBL" id="ETE56672.1"/>
    </source>
</evidence>
<comment type="caution">
    <text evidence="2">The sequence shown here is derived from an EMBL/GenBank/DDBJ whole genome shotgun (WGS) entry which is preliminary data.</text>
</comment>
<proteinExistence type="predicted"/>
<feature type="non-terminal residue" evidence="2">
    <location>
        <position position="1"/>
    </location>
</feature>
<feature type="compositionally biased region" description="Basic and acidic residues" evidence="1">
    <location>
        <begin position="59"/>
        <end position="70"/>
    </location>
</feature>
<evidence type="ECO:0000256" key="1">
    <source>
        <dbReference type="SAM" id="MobiDB-lite"/>
    </source>
</evidence>
<dbReference type="EMBL" id="AZIM01014916">
    <property type="protein sequence ID" value="ETE56672.1"/>
    <property type="molecule type" value="Genomic_DNA"/>
</dbReference>
<protein>
    <submittedName>
        <fullName evidence="2">Uncharacterized protein</fullName>
    </submittedName>
</protein>
<dbReference type="Proteomes" id="UP000018936">
    <property type="component" value="Unassembled WGS sequence"/>
</dbReference>
<name>V8N545_OPHHA</name>
<reference evidence="2 3" key="1">
    <citation type="journal article" date="2013" name="Proc. Natl. Acad. Sci. U.S.A.">
        <title>The king cobra genome reveals dynamic gene evolution and adaptation in the snake venom system.</title>
        <authorList>
            <person name="Vonk F.J."/>
            <person name="Casewell N.R."/>
            <person name="Henkel C.V."/>
            <person name="Heimberg A.M."/>
            <person name="Jansen H.J."/>
            <person name="McCleary R.J."/>
            <person name="Kerkkamp H.M."/>
            <person name="Vos R.A."/>
            <person name="Guerreiro I."/>
            <person name="Calvete J.J."/>
            <person name="Wuster W."/>
            <person name="Woods A.E."/>
            <person name="Logan J.M."/>
            <person name="Harrison R.A."/>
            <person name="Castoe T.A."/>
            <person name="de Koning A.P."/>
            <person name="Pollock D.D."/>
            <person name="Yandell M."/>
            <person name="Calderon D."/>
            <person name="Renjifo C."/>
            <person name="Currier R.B."/>
            <person name="Salgado D."/>
            <person name="Pla D."/>
            <person name="Sanz L."/>
            <person name="Hyder A.S."/>
            <person name="Ribeiro J.M."/>
            <person name="Arntzen J.W."/>
            <person name="van den Thillart G.E."/>
            <person name="Boetzer M."/>
            <person name="Pirovano W."/>
            <person name="Dirks R.P."/>
            <person name="Spaink H.P."/>
            <person name="Duboule D."/>
            <person name="McGlinn E."/>
            <person name="Kini R.M."/>
            <person name="Richardson M.K."/>
        </authorList>
    </citation>
    <scope>NUCLEOTIDE SEQUENCE</scope>
    <source>
        <tissue evidence="2">Blood</tissue>
    </source>
</reference>
<evidence type="ECO:0000313" key="3">
    <source>
        <dbReference type="Proteomes" id="UP000018936"/>
    </source>
</evidence>
<dbReference type="AlphaFoldDB" id="V8N545"/>
<feature type="compositionally biased region" description="Basic residues" evidence="1">
    <location>
        <begin position="18"/>
        <end position="37"/>
    </location>
</feature>